<dbReference type="Pfam" id="PF08352">
    <property type="entry name" value="oligo_HPY"/>
    <property type="match status" value="1"/>
</dbReference>
<name>A0A853IXI4_9BURK</name>
<dbReference type="PROSITE" id="PS50893">
    <property type="entry name" value="ABC_TRANSPORTER_2"/>
    <property type="match status" value="1"/>
</dbReference>
<dbReference type="PANTHER" id="PTHR43297">
    <property type="entry name" value="OLIGOPEPTIDE TRANSPORT ATP-BINDING PROTEIN APPD"/>
    <property type="match status" value="1"/>
</dbReference>
<dbReference type="Gene3D" id="3.40.50.300">
    <property type="entry name" value="P-loop containing nucleotide triphosphate hydrolases"/>
    <property type="match status" value="1"/>
</dbReference>
<keyword evidence="4" id="KW-1003">Cell membrane</keyword>
<dbReference type="InterPro" id="IPR050388">
    <property type="entry name" value="ABC_Ni/Peptide_Import"/>
</dbReference>
<proteinExistence type="inferred from homology"/>
<dbReference type="Pfam" id="PF00005">
    <property type="entry name" value="ABC_tran"/>
    <property type="match status" value="1"/>
</dbReference>
<keyword evidence="6 9" id="KW-0067">ATP-binding</keyword>
<evidence type="ECO:0000256" key="1">
    <source>
        <dbReference type="ARBA" id="ARBA00004417"/>
    </source>
</evidence>
<keyword evidence="5" id="KW-0547">Nucleotide-binding</keyword>
<evidence type="ECO:0000256" key="6">
    <source>
        <dbReference type="ARBA" id="ARBA00022840"/>
    </source>
</evidence>
<evidence type="ECO:0000259" key="8">
    <source>
        <dbReference type="PROSITE" id="PS50893"/>
    </source>
</evidence>
<gene>
    <name evidence="9" type="ORF">H0I39_03185</name>
</gene>
<evidence type="ECO:0000256" key="7">
    <source>
        <dbReference type="ARBA" id="ARBA00023136"/>
    </source>
</evidence>
<dbReference type="PROSITE" id="PS00211">
    <property type="entry name" value="ABC_TRANSPORTER_1"/>
    <property type="match status" value="1"/>
</dbReference>
<protein>
    <submittedName>
        <fullName evidence="9">ABC transporter ATP-binding protein</fullName>
    </submittedName>
</protein>
<evidence type="ECO:0000313" key="9">
    <source>
        <dbReference type="EMBL" id="NZA01019.1"/>
    </source>
</evidence>
<feature type="domain" description="ABC transporter" evidence="8">
    <location>
        <begin position="4"/>
        <end position="253"/>
    </location>
</feature>
<dbReference type="InterPro" id="IPR017871">
    <property type="entry name" value="ABC_transporter-like_CS"/>
</dbReference>
<evidence type="ECO:0000313" key="10">
    <source>
        <dbReference type="Proteomes" id="UP000589716"/>
    </source>
</evidence>
<accession>A0A853IXI4</accession>
<comment type="subcellular location">
    <subcellularLocation>
        <location evidence="1">Cell inner membrane</location>
        <topology evidence="1">Peripheral membrane protein</topology>
    </subcellularLocation>
</comment>
<dbReference type="GO" id="GO:0016887">
    <property type="term" value="F:ATP hydrolysis activity"/>
    <property type="evidence" value="ECO:0007669"/>
    <property type="project" value="InterPro"/>
</dbReference>
<dbReference type="InterPro" id="IPR003439">
    <property type="entry name" value="ABC_transporter-like_ATP-bd"/>
</dbReference>
<dbReference type="AlphaFoldDB" id="A0A853IXI4"/>
<dbReference type="EMBL" id="JACCKX010000001">
    <property type="protein sequence ID" value="NZA01019.1"/>
    <property type="molecule type" value="Genomic_DNA"/>
</dbReference>
<dbReference type="SMART" id="SM00382">
    <property type="entry name" value="AAA"/>
    <property type="match status" value="1"/>
</dbReference>
<reference evidence="9 10" key="1">
    <citation type="submission" date="2020-07" db="EMBL/GenBank/DDBJ databases">
        <authorList>
            <person name="Maaloum M."/>
        </authorList>
    </citation>
    <scope>NUCLEOTIDE SEQUENCE [LARGE SCALE GENOMIC DNA]</scope>
    <source>
        <strain evidence="9 10">GCS-AN-3</strain>
    </source>
</reference>
<dbReference type="InterPro" id="IPR013563">
    <property type="entry name" value="Oligopep_ABC_C"/>
</dbReference>
<evidence type="ECO:0000256" key="2">
    <source>
        <dbReference type="ARBA" id="ARBA00005417"/>
    </source>
</evidence>
<comment type="similarity">
    <text evidence="2">Belongs to the ABC transporter superfamily.</text>
</comment>
<keyword evidence="10" id="KW-1185">Reference proteome</keyword>
<dbReference type="GO" id="GO:0005524">
    <property type="term" value="F:ATP binding"/>
    <property type="evidence" value="ECO:0007669"/>
    <property type="project" value="UniProtKB-KW"/>
</dbReference>
<dbReference type="CDD" id="cd03257">
    <property type="entry name" value="ABC_NikE_OppD_transporters"/>
    <property type="match status" value="1"/>
</dbReference>
<dbReference type="GO" id="GO:0055085">
    <property type="term" value="P:transmembrane transport"/>
    <property type="evidence" value="ECO:0007669"/>
    <property type="project" value="UniProtKB-ARBA"/>
</dbReference>
<dbReference type="NCBIfam" id="TIGR01727">
    <property type="entry name" value="oligo_HPY"/>
    <property type="match status" value="1"/>
</dbReference>
<dbReference type="GO" id="GO:0015833">
    <property type="term" value="P:peptide transport"/>
    <property type="evidence" value="ECO:0007669"/>
    <property type="project" value="InterPro"/>
</dbReference>
<dbReference type="PANTHER" id="PTHR43297:SF2">
    <property type="entry name" value="DIPEPTIDE TRANSPORT ATP-BINDING PROTEIN DPPD"/>
    <property type="match status" value="1"/>
</dbReference>
<dbReference type="InterPro" id="IPR027417">
    <property type="entry name" value="P-loop_NTPase"/>
</dbReference>
<keyword evidence="7" id="KW-0472">Membrane</keyword>
<dbReference type="FunFam" id="3.40.50.300:FF:000016">
    <property type="entry name" value="Oligopeptide ABC transporter ATP-binding component"/>
    <property type="match status" value="1"/>
</dbReference>
<dbReference type="InterPro" id="IPR003593">
    <property type="entry name" value="AAA+_ATPase"/>
</dbReference>
<dbReference type="Proteomes" id="UP000589716">
    <property type="component" value="Unassembled WGS sequence"/>
</dbReference>
<dbReference type="RefSeq" id="WP_180549533.1">
    <property type="nucleotide sequence ID" value="NZ_JACCKX010000001.1"/>
</dbReference>
<evidence type="ECO:0000256" key="4">
    <source>
        <dbReference type="ARBA" id="ARBA00022475"/>
    </source>
</evidence>
<sequence length="364" mass="38814">MPLLEVSHLRVDLHTHRGTAAAVRDMTFTLDRGETLGLIGESGCGKSMTALALMGLAPENATVSGSLKLEGRELIGLHDRDWRAIRGYQVAMIFQEPMTALNPVHRVGAQIAEPLRLHQNLSSNAAREKAITLLDRVGIPDAARRVDSFPHQFSGGQRQRIMIAMALACEPDVLIADEPTTALDVTVQKQILGLIRELVTERGMALILISHDLGLIAQNVQRMLVMYGGSVVESGPSADVFARPAHPYTRGLMAARPNMQHRLVAHRSERLPTIPGSVPDLFSLPPGCPFAGRCAYTEDACVTQQPPTVPLQGGHQFVCRRADVVLAATESLPVGAGLPAMDATAPSGAVIAGKPAPTTRAGGA</sequence>
<keyword evidence="3" id="KW-0813">Transport</keyword>
<dbReference type="GO" id="GO:0005886">
    <property type="term" value="C:plasma membrane"/>
    <property type="evidence" value="ECO:0007669"/>
    <property type="project" value="UniProtKB-SubCell"/>
</dbReference>
<organism evidence="9 10">
    <name type="scientific">Ottowia beijingensis</name>
    <dbReference type="NCBI Taxonomy" id="1207057"/>
    <lineage>
        <taxon>Bacteria</taxon>
        <taxon>Pseudomonadati</taxon>
        <taxon>Pseudomonadota</taxon>
        <taxon>Betaproteobacteria</taxon>
        <taxon>Burkholderiales</taxon>
        <taxon>Comamonadaceae</taxon>
        <taxon>Ottowia</taxon>
    </lineage>
</organism>
<dbReference type="SUPFAM" id="SSF52540">
    <property type="entry name" value="P-loop containing nucleoside triphosphate hydrolases"/>
    <property type="match status" value="1"/>
</dbReference>
<evidence type="ECO:0000256" key="3">
    <source>
        <dbReference type="ARBA" id="ARBA00022448"/>
    </source>
</evidence>
<evidence type="ECO:0000256" key="5">
    <source>
        <dbReference type="ARBA" id="ARBA00022741"/>
    </source>
</evidence>
<comment type="caution">
    <text evidence="9">The sequence shown here is derived from an EMBL/GenBank/DDBJ whole genome shotgun (WGS) entry which is preliminary data.</text>
</comment>